<dbReference type="Gene3D" id="2.30.30.40">
    <property type="entry name" value="SH3 Domains"/>
    <property type="match status" value="1"/>
</dbReference>
<evidence type="ECO:0000313" key="8">
    <source>
        <dbReference type="EMBL" id="CAI6314478.1"/>
    </source>
</evidence>
<dbReference type="InterPro" id="IPR036028">
    <property type="entry name" value="SH3-like_dom_sf"/>
</dbReference>
<dbReference type="GO" id="GO:0016787">
    <property type="term" value="F:hydrolase activity"/>
    <property type="evidence" value="ECO:0007669"/>
    <property type="project" value="UniProtKB-KW"/>
</dbReference>
<dbReference type="PROSITE" id="PS00122">
    <property type="entry name" value="CARBOXYLESTERASE_B_1"/>
    <property type="match status" value="1"/>
</dbReference>
<evidence type="ECO:0000256" key="3">
    <source>
        <dbReference type="ARBA" id="ARBA00022801"/>
    </source>
</evidence>
<dbReference type="Pfam" id="PF14604">
    <property type="entry name" value="SH3_9"/>
    <property type="match status" value="1"/>
</dbReference>
<dbReference type="SUPFAM" id="SSF50044">
    <property type="entry name" value="SH3-domain"/>
    <property type="match status" value="1"/>
</dbReference>
<dbReference type="EMBL" id="CAOQHR010000002">
    <property type="protein sequence ID" value="CAI6314478.1"/>
    <property type="molecule type" value="Genomic_DNA"/>
</dbReference>
<comment type="similarity">
    <text evidence="1 5">Belongs to the type-B carboxylesterase/lipase family.</text>
</comment>
<feature type="domain" description="SH3" evidence="7">
    <location>
        <begin position="562"/>
        <end position="621"/>
    </location>
</feature>
<protein>
    <recommendedName>
        <fullName evidence="5">Carboxylic ester hydrolase</fullName>
        <ecNumber evidence="5">3.1.1.-</ecNumber>
    </recommendedName>
</protein>
<evidence type="ECO:0000256" key="4">
    <source>
        <dbReference type="PROSITE-ProRule" id="PRU00192"/>
    </source>
</evidence>
<keyword evidence="2 4" id="KW-0728">SH3 domain</keyword>
<evidence type="ECO:0000256" key="5">
    <source>
        <dbReference type="RuleBase" id="RU361235"/>
    </source>
</evidence>
<dbReference type="InterPro" id="IPR029058">
    <property type="entry name" value="AB_hydrolase_fold"/>
</dbReference>
<keyword evidence="9" id="KW-1185">Reference proteome</keyword>
<dbReference type="InterPro" id="IPR002018">
    <property type="entry name" value="CarbesteraseB"/>
</dbReference>
<dbReference type="EC" id="3.1.1.-" evidence="5"/>
<gene>
    <name evidence="8" type="ORF">PDIGIT_LOCUS3347</name>
</gene>
<evidence type="ECO:0000313" key="9">
    <source>
        <dbReference type="Proteomes" id="UP001152607"/>
    </source>
</evidence>
<accession>A0A9W4U5P6</accession>
<dbReference type="SMART" id="SM00326">
    <property type="entry name" value="SH3"/>
    <property type="match status" value="1"/>
</dbReference>
<dbReference type="Gene3D" id="3.40.50.1820">
    <property type="entry name" value="alpha/beta hydrolase"/>
    <property type="match status" value="1"/>
</dbReference>
<dbReference type="AlphaFoldDB" id="A0A9W4U5P6"/>
<dbReference type="PANTHER" id="PTHR43142:SF4">
    <property type="entry name" value="CARBOXYLIC ESTER HYDROLASE"/>
    <property type="match status" value="1"/>
</dbReference>
<keyword evidence="3 5" id="KW-0378">Hydrolase</keyword>
<organism evidence="8 9">
    <name type="scientific">Periconia digitata</name>
    <dbReference type="NCBI Taxonomy" id="1303443"/>
    <lineage>
        <taxon>Eukaryota</taxon>
        <taxon>Fungi</taxon>
        <taxon>Dikarya</taxon>
        <taxon>Ascomycota</taxon>
        <taxon>Pezizomycotina</taxon>
        <taxon>Dothideomycetes</taxon>
        <taxon>Pleosporomycetidae</taxon>
        <taxon>Pleosporales</taxon>
        <taxon>Massarineae</taxon>
        <taxon>Periconiaceae</taxon>
        <taxon>Periconia</taxon>
    </lineage>
</organism>
<proteinExistence type="inferred from homology"/>
<feature type="region of interest" description="Disordered" evidence="6">
    <location>
        <begin position="532"/>
        <end position="559"/>
    </location>
</feature>
<dbReference type="Proteomes" id="UP001152607">
    <property type="component" value="Unassembled WGS sequence"/>
</dbReference>
<evidence type="ECO:0000256" key="1">
    <source>
        <dbReference type="ARBA" id="ARBA00005964"/>
    </source>
</evidence>
<dbReference type="SUPFAM" id="SSF53474">
    <property type="entry name" value="alpha/beta-Hydrolases"/>
    <property type="match status" value="1"/>
</dbReference>
<dbReference type="PANTHER" id="PTHR43142">
    <property type="entry name" value="CARBOXYLIC ESTER HYDROLASE"/>
    <property type="match status" value="1"/>
</dbReference>
<dbReference type="InterPro" id="IPR019826">
    <property type="entry name" value="Carboxylesterase_B_AS"/>
</dbReference>
<evidence type="ECO:0000256" key="2">
    <source>
        <dbReference type="ARBA" id="ARBA00022443"/>
    </source>
</evidence>
<sequence>MTITKTFSRSQIIDLQDRGFIEALTYLDYASQRQLCHFVGGIPYALPPTGPYRFQRPRPLPPCYRYGTMANPGRFTGATGLCPQPLPQTDYEWDEDCLQCDIWMPTGKAPSEGWPVLVWYHGGFLQYGSTEADYCNLLSDTAFGAIIVAPAYRLNIFGFLASKELLEEDQQNVLGFSANNGFWDQRLALEWVWKNIHYFGGDATNITIGGYSAGAHSTFQQLAYDLGQPDEKAIVRRALMFSNGPGMQPKSLDEAQLQFDELITMLEIPADMSPAEKLATLRTLDPQTLINASARMKYHEFRGVTDDTFIHQSLLAELYNGKLAEVMKRRNVKLMMGECRDEHWVYRQWRTPENSYNGLMRRLRADYSLAACTALMHYYFPDRKLPHLYKDWQDAFGHIYADIQIHHLERGMANALVNHGAGHLLYRYRVEWRAQCCDRHFPKEWGVTHGTDAASIWFWGESGRLSNKEKELARHAFHDLFARFVAGKDVEWGTQHALQLRTMKPDGSVAIEADQGLIEGVKVWNLLKSAGALGSDSSSSSPSQPEERKGRSPAADNTTSISTSVEAVALYNFHATTNTELDVLAGDLILVVNQHESGWWDGVLNGVRGWFPSSYCKVVGEKARL</sequence>
<evidence type="ECO:0000256" key="6">
    <source>
        <dbReference type="SAM" id="MobiDB-lite"/>
    </source>
</evidence>
<dbReference type="OrthoDB" id="6846267at2759"/>
<comment type="caution">
    <text evidence="8">The sequence shown here is derived from an EMBL/GenBank/DDBJ whole genome shotgun (WGS) entry which is preliminary data.</text>
</comment>
<evidence type="ECO:0000259" key="7">
    <source>
        <dbReference type="PROSITE" id="PS50002"/>
    </source>
</evidence>
<dbReference type="PRINTS" id="PR00452">
    <property type="entry name" value="SH3DOMAIN"/>
</dbReference>
<dbReference type="Pfam" id="PF00135">
    <property type="entry name" value="COesterase"/>
    <property type="match status" value="1"/>
</dbReference>
<dbReference type="InterPro" id="IPR001452">
    <property type="entry name" value="SH3_domain"/>
</dbReference>
<dbReference type="PROSITE" id="PS50002">
    <property type="entry name" value="SH3"/>
    <property type="match status" value="1"/>
</dbReference>
<name>A0A9W4U5P6_9PLEO</name>
<reference evidence="8" key="1">
    <citation type="submission" date="2023-01" db="EMBL/GenBank/DDBJ databases">
        <authorList>
            <person name="Van Ghelder C."/>
            <person name="Rancurel C."/>
        </authorList>
    </citation>
    <scope>NUCLEOTIDE SEQUENCE</scope>
    <source>
        <strain evidence="8">CNCM I-4278</strain>
    </source>
</reference>